<dbReference type="NCBIfam" id="TIGR03236">
    <property type="entry name" value="dnd_assoc_1"/>
    <property type="match status" value="2"/>
</dbReference>
<evidence type="ECO:0000313" key="2">
    <source>
        <dbReference type="Proteomes" id="UP000247932"/>
    </source>
</evidence>
<organism evidence="1 2">
    <name type="scientific">Gilliamella apicola</name>
    <dbReference type="NCBI Taxonomy" id="1196095"/>
    <lineage>
        <taxon>Bacteria</taxon>
        <taxon>Pseudomonadati</taxon>
        <taxon>Pseudomonadota</taxon>
        <taxon>Gammaproteobacteria</taxon>
        <taxon>Orbales</taxon>
        <taxon>Orbaceae</taxon>
        <taxon>Gilliamella</taxon>
    </lineage>
</organism>
<dbReference type="OrthoDB" id="2590988at2"/>
<dbReference type="REBASE" id="292687">
    <property type="entry name" value="Gap182DptGP"/>
</dbReference>
<dbReference type="InterPro" id="IPR017645">
    <property type="entry name" value="Dnd_assoc_1"/>
</dbReference>
<accession>A0A2V4EG45</accession>
<comment type="caution">
    <text evidence="1">The sequence shown here is derived from an EMBL/GenBank/DDBJ whole genome shotgun (WGS) entry which is preliminary data.</text>
</comment>
<proteinExistence type="predicted"/>
<evidence type="ECO:0000313" key="1">
    <source>
        <dbReference type="EMBL" id="PXZ03648.1"/>
    </source>
</evidence>
<dbReference type="Proteomes" id="UP000247932">
    <property type="component" value="Unassembled WGS sequence"/>
</dbReference>
<gene>
    <name evidence="1" type="ORF">DKK70_15630</name>
</gene>
<protein>
    <recommendedName>
        <fullName evidence="3">DNA phosphorothioation-dependent restriction protein DptG</fullName>
    </recommendedName>
</protein>
<keyword evidence="2" id="KW-1185">Reference proteome</keyword>
<evidence type="ECO:0008006" key="3">
    <source>
        <dbReference type="Google" id="ProtNLM"/>
    </source>
</evidence>
<dbReference type="AlphaFoldDB" id="A0A2V4EG45"/>
<dbReference type="EMBL" id="QGLR01000018">
    <property type="protein sequence ID" value="PXZ03648.1"/>
    <property type="molecule type" value="Genomic_DNA"/>
</dbReference>
<reference evidence="1 2" key="1">
    <citation type="submission" date="2018-05" db="EMBL/GenBank/DDBJ databases">
        <title>Reference genomes for bee gut microbiota database.</title>
        <authorList>
            <person name="Ellegaard K.M."/>
        </authorList>
    </citation>
    <scope>NUCLEOTIDE SEQUENCE [LARGE SCALE GENOMIC DNA]</scope>
    <source>
        <strain evidence="1 2">ESL0182</strain>
    </source>
</reference>
<sequence length="437" mass="51113">MIELKIEGSIKKINELQGKKGAYRNVADQYLPIGPQTEKEQNLNWDIVYKSIVENIFHLTCKNRDWDELRAQLVDKIRNNRETKDLIDILQQTYLEKEGFKKSTPFYYLVCNGKAQARTKTMVAIFDRLFYFSEKNTPITKGNNFLETLVNENFISLCDEIIKDKSQYPYLPFLAKLFHNDINTLLKNSDYFLDELHNFVELYSFLYLTQLTVNLVTPDSRYKEPESRKLYFILENEKASQERHDCRTYGFNYLFSKNTGLAWKLFPYLGYLDLITDVPIWRIEPQQDEAFIGKINELNKLIAQLFEIPTIHFNDIKAAINHGLTTQIEIFKKSERSSANEKVVNVFKDVFCRNFKTDRKKAGMHFVLKTNMVLLVTNLIIGTHQKMLIDEVIEGFQQRGIWFDIKSKGALLKLYENIGNIEKLSDSGDAVYVKSTI</sequence>
<name>A0A2V4EG45_9GAMM</name>
<dbReference type="RefSeq" id="WP_110434811.1">
    <property type="nucleotide sequence ID" value="NZ_QGLR01000018.1"/>
</dbReference>